<evidence type="ECO:0000313" key="3">
    <source>
        <dbReference type="Proteomes" id="UP000218238"/>
    </source>
</evidence>
<dbReference type="SUPFAM" id="SSF160719">
    <property type="entry name" value="gpW/gp25-like"/>
    <property type="match status" value="1"/>
</dbReference>
<dbReference type="RefSeq" id="WP_095720410.1">
    <property type="nucleotide sequence ID" value="NZ_NTFS01000023.1"/>
</dbReference>
<keyword evidence="3" id="KW-1185">Reference proteome</keyword>
<evidence type="ECO:0000259" key="1">
    <source>
        <dbReference type="Pfam" id="PF04965"/>
    </source>
</evidence>
<dbReference type="Pfam" id="PF04965">
    <property type="entry name" value="GPW_gp25"/>
    <property type="match status" value="1"/>
</dbReference>
<name>A0A2A2TNR6_9CYAN</name>
<feature type="domain" description="IraD/Gp25-like" evidence="1">
    <location>
        <begin position="33"/>
        <end position="138"/>
    </location>
</feature>
<dbReference type="Proteomes" id="UP000218238">
    <property type="component" value="Unassembled WGS sequence"/>
</dbReference>
<reference evidence="2 3" key="1">
    <citation type="submission" date="2017-08" db="EMBL/GenBank/DDBJ databases">
        <title>Draft genome sequence of filamentous cyanobacterium Calothrix elsteri CCALA 953.</title>
        <authorList>
            <person name="Gagunashvili A.N."/>
            <person name="Elster J."/>
            <person name="Andresson O.S."/>
        </authorList>
    </citation>
    <scope>NUCLEOTIDE SEQUENCE [LARGE SCALE GENOMIC DNA]</scope>
    <source>
        <strain evidence="2 3">CCALA 953</strain>
    </source>
</reference>
<dbReference type="Gene3D" id="3.10.450.40">
    <property type="match status" value="1"/>
</dbReference>
<dbReference type="InterPro" id="IPR007048">
    <property type="entry name" value="IraD/Gp25-like"/>
</dbReference>
<gene>
    <name evidence="2" type="ORF">CK510_03720</name>
</gene>
<dbReference type="EMBL" id="NTFS01000023">
    <property type="protein sequence ID" value="PAX60090.1"/>
    <property type="molecule type" value="Genomic_DNA"/>
</dbReference>
<evidence type="ECO:0000313" key="2">
    <source>
        <dbReference type="EMBL" id="PAX60090.1"/>
    </source>
</evidence>
<proteinExistence type="predicted"/>
<accession>A0A2A2TNR6</accession>
<organism evidence="2 3">
    <name type="scientific">Brunnivagina elsteri CCALA 953</name>
    <dbReference type="NCBI Taxonomy" id="987040"/>
    <lineage>
        <taxon>Bacteria</taxon>
        <taxon>Bacillati</taxon>
        <taxon>Cyanobacteriota</taxon>
        <taxon>Cyanophyceae</taxon>
        <taxon>Nostocales</taxon>
        <taxon>Calotrichaceae</taxon>
        <taxon>Brunnivagina</taxon>
    </lineage>
</organism>
<dbReference type="AlphaFoldDB" id="A0A2A2TNR6"/>
<comment type="caution">
    <text evidence="2">The sequence shown here is derived from an EMBL/GenBank/DDBJ whole genome shotgun (WGS) entry which is preliminary data.</text>
</comment>
<sequence>MSDTVDSQERDYLGTGWAFPMRSSLQGGLQLSSDAKKVEESMWIILRTGVGERVYRPDFGSRLAELAFAPMNSETLMLARLYVLEALEVWEPRITIEKIIIEPYPVQGIDKSLSNSYSMKGEEGRLDIIIYYRLKDQPDIHSFVYPYYLVSTTQE</sequence>
<dbReference type="OrthoDB" id="9802846at2"/>
<protein>
    <submittedName>
        <fullName evidence="2">Baseplate protein</fullName>
    </submittedName>
</protein>